<dbReference type="SUPFAM" id="SSF51556">
    <property type="entry name" value="Metallo-dependent hydrolases"/>
    <property type="match status" value="1"/>
</dbReference>
<dbReference type="NCBIfam" id="NF011987">
    <property type="entry name" value="PRK15446.2-3"/>
    <property type="match status" value="1"/>
</dbReference>
<comment type="caution">
    <text evidence="2">The sequence shown here is derived from an EMBL/GenBank/DDBJ whole genome shotgun (WGS) entry which is preliminary data.</text>
</comment>
<dbReference type="GO" id="GO:0016810">
    <property type="term" value="F:hydrolase activity, acting on carbon-nitrogen (but not peptide) bonds"/>
    <property type="evidence" value="ECO:0007669"/>
    <property type="project" value="InterPro"/>
</dbReference>
<reference evidence="2" key="1">
    <citation type="submission" date="2021-02" db="EMBL/GenBank/DDBJ databases">
        <title>Genome sequence of Rhodospirillales sp. strain TMPK1 isolated from soil.</title>
        <authorList>
            <person name="Nakai R."/>
            <person name="Kusada H."/>
            <person name="Tamaki H."/>
        </authorList>
    </citation>
    <scope>NUCLEOTIDE SEQUENCE</scope>
    <source>
        <strain evidence="2">TMPK1</strain>
    </source>
</reference>
<dbReference type="PIRSF" id="PIRSF038971">
    <property type="entry name" value="PhnM"/>
    <property type="match status" value="1"/>
</dbReference>
<name>A0A8S8X5P7_9PROT</name>
<dbReference type="RefSeq" id="WP_420240887.1">
    <property type="nucleotide sequence ID" value="NZ_BOPV01000001.1"/>
</dbReference>
<keyword evidence="3" id="KW-1185">Reference proteome</keyword>
<evidence type="ECO:0000313" key="2">
    <source>
        <dbReference type="EMBL" id="GIL37978.1"/>
    </source>
</evidence>
<dbReference type="Proteomes" id="UP000681075">
    <property type="component" value="Unassembled WGS sequence"/>
</dbReference>
<dbReference type="InterPro" id="IPR051781">
    <property type="entry name" value="Metallo-dep_Hydrolase"/>
</dbReference>
<proteinExistence type="predicted"/>
<organism evidence="2 3">
    <name type="scientific">Roseiterribacter gracilis</name>
    <dbReference type="NCBI Taxonomy" id="2812848"/>
    <lineage>
        <taxon>Bacteria</taxon>
        <taxon>Pseudomonadati</taxon>
        <taxon>Pseudomonadota</taxon>
        <taxon>Alphaproteobacteria</taxon>
        <taxon>Rhodospirillales</taxon>
        <taxon>Roseiterribacteraceae</taxon>
        <taxon>Roseiterribacter</taxon>
    </lineage>
</organism>
<dbReference type="InterPro" id="IPR012696">
    <property type="entry name" value="PhnM"/>
</dbReference>
<sequence>MTTETIFTNAKLVLEDRVLHGTLVVRDGKIAAIDETRSNAPGAIDFDGDYLLPGLVELHTDHLERHLIPRPGVRWPARSGVMAHDAQIAAAGITTVFDALAVGDIDKSSMRADVLDEMIEGVAAARDAGALRADHWIHLRCEVSDPRMPGAVEKHLDHPLFRFASLMDHTPGQRQFLSIEAASRYYRGKYGMSEDAYHEFVERRLEEHKTHSAPNRARMVLSCRQRQIPLASHDDATEAHIAEAVSDGVVVAEFPTTVEAARAAHEAGLKVLGGAPNVVRGGSHSGNVAIRELAQRGWLDVLSSDYVPVSLLQAAFALTKGDGAITLPAAMRLVTAEPARAASMHDRGRLETGLQADLVRVRDAGDAPIVRTVWRAGARVI</sequence>
<dbReference type="NCBIfam" id="NF011981">
    <property type="entry name" value="PRK15446.1-2"/>
    <property type="match status" value="1"/>
</dbReference>
<dbReference type="InterPro" id="IPR013108">
    <property type="entry name" value="Amidohydro_3"/>
</dbReference>
<evidence type="ECO:0000259" key="1">
    <source>
        <dbReference type="Pfam" id="PF07969"/>
    </source>
</evidence>
<dbReference type="PANTHER" id="PTHR43135:SF3">
    <property type="entry name" value="ALPHA-D-RIBOSE 1-METHYLPHOSPHONATE 5-TRIPHOSPHATE DIPHOSPHATASE"/>
    <property type="match status" value="1"/>
</dbReference>
<dbReference type="NCBIfam" id="TIGR02318">
    <property type="entry name" value="phosphono_phnM"/>
    <property type="match status" value="1"/>
</dbReference>
<dbReference type="NCBIfam" id="NF011984">
    <property type="entry name" value="PRK15446.1-5"/>
    <property type="match status" value="1"/>
</dbReference>
<feature type="domain" description="Amidohydrolase 3" evidence="1">
    <location>
        <begin position="262"/>
        <end position="380"/>
    </location>
</feature>
<dbReference type="EMBL" id="BOPV01000001">
    <property type="protein sequence ID" value="GIL37978.1"/>
    <property type="molecule type" value="Genomic_DNA"/>
</dbReference>
<dbReference type="PANTHER" id="PTHR43135">
    <property type="entry name" value="ALPHA-D-RIBOSE 1-METHYLPHOSPHONATE 5-TRIPHOSPHATE DIPHOSPHATASE"/>
    <property type="match status" value="1"/>
</dbReference>
<protein>
    <submittedName>
        <fullName evidence="2">Phosphonate metabolism protein PhnM</fullName>
    </submittedName>
</protein>
<dbReference type="CDD" id="cd01306">
    <property type="entry name" value="PhnM"/>
    <property type="match status" value="1"/>
</dbReference>
<dbReference type="NCBIfam" id="NF011990">
    <property type="entry name" value="PRK15446.2-6"/>
    <property type="match status" value="1"/>
</dbReference>
<dbReference type="Gene3D" id="3.20.20.140">
    <property type="entry name" value="Metal-dependent hydrolases"/>
    <property type="match status" value="2"/>
</dbReference>
<dbReference type="SUPFAM" id="SSF51338">
    <property type="entry name" value="Composite domain of metallo-dependent hydrolases"/>
    <property type="match status" value="1"/>
</dbReference>
<gene>
    <name evidence="2" type="ORF">TMPK1_02150</name>
</gene>
<dbReference type="NCBIfam" id="NF011983">
    <property type="entry name" value="PRK15446.1-4"/>
    <property type="match status" value="1"/>
</dbReference>
<dbReference type="InterPro" id="IPR032466">
    <property type="entry name" value="Metal_Hydrolase"/>
</dbReference>
<evidence type="ECO:0000313" key="3">
    <source>
        <dbReference type="Proteomes" id="UP000681075"/>
    </source>
</evidence>
<dbReference type="Pfam" id="PF07969">
    <property type="entry name" value="Amidohydro_3"/>
    <property type="match status" value="1"/>
</dbReference>
<dbReference type="GO" id="GO:0019700">
    <property type="term" value="P:organic phosphonate catabolic process"/>
    <property type="evidence" value="ECO:0007669"/>
    <property type="project" value="InterPro"/>
</dbReference>
<dbReference type="AlphaFoldDB" id="A0A8S8X5P7"/>
<accession>A0A8S8X5P7</accession>
<dbReference type="InterPro" id="IPR011059">
    <property type="entry name" value="Metal-dep_hydrolase_composite"/>
</dbReference>